<protein>
    <submittedName>
        <fullName evidence="2">Uncharacterized protein</fullName>
    </submittedName>
</protein>
<dbReference type="PIRSF" id="PIRSF020893">
    <property type="entry name" value="UCP020893"/>
    <property type="match status" value="1"/>
</dbReference>
<sequence length="203" mass="22081">MTQIGSEITFEEAIAATESLLEQVEANQLSPEQIGETIAALVQSENGARGFFVTYLVSSSSLASHPSEELVQALRSSPDIVAELLAKNVAMSAAMALTHRRNDDEPMAQSSEQVRDRSAALIKLVDLDAVYDRCRKLLESAVTGAGSYQAFLDRWGYDAEQRQLICEALERAIVVPQTNDQLSSDEEEATETIEVISNSVASE</sequence>
<dbReference type="AlphaFoldDB" id="A0AAV3XNJ9"/>
<organism evidence="2 3">
    <name type="scientific">Microseira wollei NIES-4236</name>
    <dbReference type="NCBI Taxonomy" id="2530354"/>
    <lineage>
        <taxon>Bacteria</taxon>
        <taxon>Bacillati</taxon>
        <taxon>Cyanobacteriota</taxon>
        <taxon>Cyanophyceae</taxon>
        <taxon>Oscillatoriophycideae</taxon>
        <taxon>Aerosakkonematales</taxon>
        <taxon>Aerosakkonemataceae</taxon>
        <taxon>Microseira</taxon>
    </lineage>
</organism>
<evidence type="ECO:0000256" key="1">
    <source>
        <dbReference type="SAM" id="MobiDB-lite"/>
    </source>
</evidence>
<dbReference type="RefSeq" id="WP_226588980.1">
    <property type="nucleotide sequence ID" value="NZ_BLAY01000146.1"/>
</dbReference>
<reference evidence="2" key="1">
    <citation type="submission" date="2019-10" db="EMBL/GenBank/DDBJ databases">
        <title>Draft genome sequece of Microseira wollei NIES-4236.</title>
        <authorList>
            <person name="Yamaguchi H."/>
            <person name="Suzuki S."/>
            <person name="Kawachi M."/>
        </authorList>
    </citation>
    <scope>NUCLEOTIDE SEQUENCE</scope>
    <source>
        <strain evidence="2">NIES-4236</strain>
    </source>
</reference>
<name>A0AAV3XNJ9_9CYAN</name>
<proteinExistence type="predicted"/>
<evidence type="ECO:0000313" key="3">
    <source>
        <dbReference type="Proteomes" id="UP001050975"/>
    </source>
</evidence>
<dbReference type="EMBL" id="BLAY01000146">
    <property type="protein sequence ID" value="GET42052.1"/>
    <property type="molecule type" value="Genomic_DNA"/>
</dbReference>
<accession>A0AAV3XNJ9</accession>
<keyword evidence="3" id="KW-1185">Reference proteome</keyword>
<gene>
    <name evidence="2" type="ORF">MiSe_68660</name>
</gene>
<comment type="caution">
    <text evidence="2">The sequence shown here is derived from an EMBL/GenBank/DDBJ whole genome shotgun (WGS) entry which is preliminary data.</text>
</comment>
<feature type="region of interest" description="Disordered" evidence="1">
    <location>
        <begin position="180"/>
        <end position="203"/>
    </location>
</feature>
<dbReference type="InterPro" id="IPR016780">
    <property type="entry name" value="UCP020893"/>
</dbReference>
<dbReference type="Proteomes" id="UP001050975">
    <property type="component" value="Unassembled WGS sequence"/>
</dbReference>
<evidence type="ECO:0000313" key="2">
    <source>
        <dbReference type="EMBL" id="GET42052.1"/>
    </source>
</evidence>